<dbReference type="EMBL" id="JX515788">
    <property type="protein sequence ID" value="AFX59733.1"/>
    <property type="molecule type" value="Genomic_DNA"/>
</dbReference>
<organism evidence="1 2">
    <name type="scientific">White spot syndrome virus</name>
    <dbReference type="NCBI Taxonomy" id="342409"/>
    <lineage>
        <taxon>Viruses</taxon>
        <taxon>Viruses incertae sedis</taxon>
        <taxon>Naldaviricetes</taxon>
        <taxon>Nimaviridae</taxon>
        <taxon>Whispovirus</taxon>
    </lineage>
</organism>
<proteinExistence type="predicted"/>
<sequence length="84" mass="8860">MLYSAQNRSARVTTVHANMVSFLSAPVANVDVMMDKSFLIFSKEASWFSSDDEVDVAPSSRLETISGVVDDVDAAAAAAASSSL</sequence>
<gene>
    <name evidence="1" type="ORF">wssv_03560</name>
</gene>
<accession>K7WHT2</accession>
<name>K7WHT2_9VIRU</name>
<reference evidence="2" key="1">
    <citation type="submission" date="2012-08" db="EMBL/GenBank/DDBJ databases">
        <authorList>
            <person name="Choi T.-J."/>
        </authorList>
    </citation>
    <scope>NUCLEOTIDE SEQUENCE [LARGE SCALE GENOMIC DNA]</scope>
    <source>
        <strain evidence="2">K-LV1</strain>
    </source>
</reference>
<protein>
    <submittedName>
        <fullName evidence="1">Wsv356</fullName>
    </submittedName>
</protein>
<evidence type="ECO:0000313" key="1">
    <source>
        <dbReference type="EMBL" id="AFX59733.1"/>
    </source>
</evidence>
<evidence type="ECO:0000313" key="2">
    <source>
        <dbReference type="Proteomes" id="UP000277283"/>
    </source>
</evidence>
<dbReference type="Proteomes" id="UP000277283">
    <property type="component" value="Segment"/>
</dbReference>